<dbReference type="Proteomes" id="UP001359469">
    <property type="component" value="Unassembled WGS sequence"/>
</dbReference>
<keyword evidence="3" id="KW-0812">Transmembrane</keyword>
<keyword evidence="3" id="KW-1134">Transmembrane beta strand</keyword>
<evidence type="ECO:0000313" key="4">
    <source>
        <dbReference type="EMBL" id="MEI7062235.1"/>
    </source>
</evidence>
<evidence type="ECO:0000313" key="5">
    <source>
        <dbReference type="Proteomes" id="UP001359469"/>
    </source>
</evidence>
<accession>A0ABU8JIE6</accession>
<gene>
    <name evidence="4" type="ORF">WCU84_00865</name>
</gene>
<keyword evidence="3" id="KW-0472">Membrane</keyword>
<keyword evidence="3" id="KW-0564">Palmitate</keyword>
<evidence type="ECO:0000256" key="1">
    <source>
        <dbReference type="ARBA" id="ARBA00004459"/>
    </source>
</evidence>
<comment type="caution">
    <text evidence="4">The sequence shown here is derived from an EMBL/GenBank/DDBJ whole genome shotgun (WGS) entry which is preliminary data.</text>
</comment>
<organism evidence="4 5">
    <name type="scientific">Dickeya chrysanthemi</name>
    <name type="common">Pectobacterium chrysanthemi</name>
    <name type="synonym">Erwinia chrysanthemi</name>
    <dbReference type="NCBI Taxonomy" id="556"/>
    <lineage>
        <taxon>Bacteria</taxon>
        <taxon>Pseudomonadati</taxon>
        <taxon>Pseudomonadota</taxon>
        <taxon>Gammaproteobacteria</taxon>
        <taxon>Enterobacterales</taxon>
        <taxon>Pectobacteriaceae</taxon>
        <taxon>Dickeya</taxon>
    </lineage>
</organism>
<proteinExistence type="inferred from homology"/>
<dbReference type="Pfam" id="PF02321">
    <property type="entry name" value="OEP"/>
    <property type="match status" value="2"/>
</dbReference>
<reference evidence="4 5" key="1">
    <citation type="submission" date="2024-03" db="EMBL/GenBank/DDBJ databases">
        <title>Analysis of soft rot Pectobacteriaceae population diversity in US potato growing regions between 2016 and 2022.</title>
        <authorList>
            <person name="Ma X."/>
            <person name="Zhang X."/>
            <person name="Stodghill P."/>
            <person name="Rioux R."/>
            <person name="Babler B."/>
            <person name="Shrestha S."/>
            <person name="Babler B."/>
            <person name="Rivedal H."/>
            <person name="Frost K."/>
            <person name="Hao J."/>
            <person name="Secor G."/>
            <person name="Swingle B."/>
        </authorList>
    </citation>
    <scope>NUCLEOTIDE SEQUENCE [LARGE SCALE GENOMIC DNA]</scope>
    <source>
        <strain evidence="4 5">SR64</strain>
    </source>
</reference>
<dbReference type="InterPro" id="IPR003423">
    <property type="entry name" value="OMP_efflux"/>
</dbReference>
<dbReference type="Gene3D" id="2.20.200.10">
    <property type="entry name" value="Outer membrane efflux proteins (OEP)"/>
    <property type="match status" value="1"/>
</dbReference>
<sequence length="486" mass="52832">MNVSMISQASYLSRHILTLVTAAIITSLCAGCTLTPEYHRSAMPVATQWPVKEAHTASPVATVSWQELFADPKLRQVVQLALDNNRDLRIAVLNIQKTHAQYQIQRAELVPQVGVSGAEKAQRTPASVSYTGIGGVTRAYSLDVGISAYELDLFGRVRSLKEEARQAYLSTDWSRRATQISLIADVTGNYMSLAADQDLQRLAHETLRSRQEEYDLQKSLTIEGKSSPLPLHQAESELESVRYQTLLADKQVISDRNALELLVGKPLPEDLLPSAYSLTGMTSAKPVSAGLPSDLLQQRPDIVAAEHSLLGANADIGAARAAFFPSISLTTSAGRASNALGELFDAGGRNWNFAPQINLPIFSGGRLMAQLETSNVERDIAVAKYEKTIQTAFREVADALAERSVVDRETDAQQKNVAASQAAFDFVQAQYANGATGYLNVLDAQRTLYAAQQSLIQSRLSQQHSQITLYKALGGGWTPGTLQDSN</sequence>
<evidence type="ECO:0000256" key="3">
    <source>
        <dbReference type="RuleBase" id="RU362097"/>
    </source>
</evidence>
<dbReference type="PANTHER" id="PTHR30203">
    <property type="entry name" value="OUTER MEMBRANE CATION EFFLUX PROTEIN"/>
    <property type="match status" value="1"/>
</dbReference>
<comment type="similarity">
    <text evidence="2 3">Belongs to the outer membrane factor (OMF) (TC 1.B.17) family.</text>
</comment>
<comment type="subcellular location">
    <subcellularLocation>
        <location evidence="1 3">Cell outer membrane</location>
        <topology evidence="1 3">Lipid-anchor</topology>
    </subcellularLocation>
</comment>
<dbReference type="EMBL" id="JBBBOO010000001">
    <property type="protein sequence ID" value="MEI7062235.1"/>
    <property type="molecule type" value="Genomic_DNA"/>
</dbReference>
<keyword evidence="3" id="KW-0449">Lipoprotein</keyword>
<protein>
    <submittedName>
        <fullName evidence="4">Efflux transporter outer membrane subunit</fullName>
    </submittedName>
</protein>
<dbReference type="RefSeq" id="WP_039999673.1">
    <property type="nucleotide sequence ID" value="NZ_CP161827.1"/>
</dbReference>
<evidence type="ECO:0000256" key="2">
    <source>
        <dbReference type="ARBA" id="ARBA00007613"/>
    </source>
</evidence>
<dbReference type="NCBIfam" id="TIGR01845">
    <property type="entry name" value="outer_NodT"/>
    <property type="match status" value="1"/>
</dbReference>
<dbReference type="Gene3D" id="1.20.1600.10">
    <property type="entry name" value="Outer membrane efflux proteins (OEP)"/>
    <property type="match status" value="1"/>
</dbReference>
<dbReference type="InterPro" id="IPR010131">
    <property type="entry name" value="MdtP/NodT-like"/>
</dbReference>
<keyword evidence="5" id="KW-1185">Reference proteome</keyword>
<name>A0ABU8JIE6_DICCH</name>
<dbReference type="SUPFAM" id="SSF56954">
    <property type="entry name" value="Outer membrane efflux proteins (OEP)"/>
    <property type="match status" value="1"/>
</dbReference>
<dbReference type="PANTHER" id="PTHR30203:SF32">
    <property type="entry name" value="CATION EFFLUX SYSTEM PROTEIN CUSC"/>
    <property type="match status" value="1"/>
</dbReference>